<reference evidence="1 2" key="1">
    <citation type="submission" date="2020-03" db="EMBL/GenBank/DDBJ databases">
        <title>Genomic Encyclopedia of Type Strains, Phase IV (KMG-IV): sequencing the most valuable type-strain genomes for metagenomic binning, comparative biology and taxonomic classification.</title>
        <authorList>
            <person name="Goeker M."/>
        </authorList>
    </citation>
    <scope>NUCLEOTIDE SEQUENCE [LARGE SCALE GENOMIC DNA]</scope>
    <source>
        <strain evidence="1 2">DSM 101599</strain>
    </source>
</reference>
<protein>
    <recommendedName>
        <fullName evidence="3">Lipoprotein</fullName>
    </recommendedName>
</protein>
<keyword evidence="2" id="KW-1185">Reference proteome</keyword>
<sequence length="188" mass="21947">MKKLHYFIYLSCTILLFSCKKEPTIYDVIECNTSTNFNHSKTIRDVKNSFEITIGENWKRELYFDDYQSRIYAADTTRSFSSSFIIDITRFKGKIIIEEAFKNKISKQTLAKPRSFIINQGLITFNQNPAYAIYSFQKNTDSATYTIQCYMSNKDYYYLLSAQINGSKNLSHNSSEILEIFNSLKILP</sequence>
<evidence type="ECO:0000313" key="2">
    <source>
        <dbReference type="Proteomes" id="UP000745859"/>
    </source>
</evidence>
<evidence type="ECO:0000313" key="1">
    <source>
        <dbReference type="EMBL" id="NIJ45513.1"/>
    </source>
</evidence>
<comment type="caution">
    <text evidence="1">The sequence shown here is derived from an EMBL/GenBank/DDBJ whole genome shotgun (WGS) entry which is preliminary data.</text>
</comment>
<evidence type="ECO:0008006" key="3">
    <source>
        <dbReference type="Google" id="ProtNLM"/>
    </source>
</evidence>
<dbReference type="RefSeq" id="WP_167187693.1">
    <property type="nucleotide sequence ID" value="NZ_JAASQL010000002.1"/>
</dbReference>
<dbReference type="Proteomes" id="UP000745859">
    <property type="component" value="Unassembled WGS sequence"/>
</dbReference>
<accession>A0ABX0UB40</accession>
<name>A0ABX0UB40_9FLAO</name>
<proteinExistence type="predicted"/>
<organism evidence="1 2">
    <name type="scientific">Wenyingzhuangia heitensis</name>
    <dbReference type="NCBI Taxonomy" id="1487859"/>
    <lineage>
        <taxon>Bacteria</taxon>
        <taxon>Pseudomonadati</taxon>
        <taxon>Bacteroidota</taxon>
        <taxon>Flavobacteriia</taxon>
        <taxon>Flavobacteriales</taxon>
        <taxon>Flavobacteriaceae</taxon>
        <taxon>Wenyingzhuangia</taxon>
    </lineage>
</organism>
<dbReference type="EMBL" id="JAASQL010000002">
    <property type="protein sequence ID" value="NIJ45513.1"/>
    <property type="molecule type" value="Genomic_DNA"/>
</dbReference>
<gene>
    <name evidence="1" type="ORF">FHR24_001981</name>
</gene>
<dbReference type="PROSITE" id="PS51257">
    <property type="entry name" value="PROKAR_LIPOPROTEIN"/>
    <property type="match status" value="1"/>
</dbReference>